<keyword evidence="4" id="KW-1185">Reference proteome</keyword>
<dbReference type="GO" id="GO:0043130">
    <property type="term" value="F:ubiquitin binding"/>
    <property type="evidence" value="ECO:0007669"/>
    <property type="project" value="InterPro"/>
</dbReference>
<dbReference type="CDD" id="cd14364">
    <property type="entry name" value="CUE_ASCC2"/>
    <property type="match status" value="1"/>
</dbReference>
<feature type="region of interest" description="Disordered" evidence="1">
    <location>
        <begin position="706"/>
        <end position="728"/>
    </location>
</feature>
<feature type="compositionally biased region" description="Polar residues" evidence="1">
    <location>
        <begin position="1"/>
        <end position="13"/>
    </location>
</feature>
<proteinExistence type="predicted"/>
<sequence>MTNRSAHYQQKTTRGFPKDQKQFVPETSNSAPEESKTNSPFSTSLRDPLSRQSDAAATPNKAASVAAASGSRVRLVGNSEWVPNRSEGGGNFVSYLPQDEAVATGLGAEEGALDPVESQGVVDLLNRELSRLLKLKPRDFWREVATDGSLHDFLDSFLQFRNRWYDFPFHGAKGIVAGVIVGDFELSCRVFMVLYRISSNKDPGASAADSLSLKEHGILLQEKRLLDVPKLLDICAIYGHENRDLTRSLVLNALKAQPGIHNNLMAAASHFLRVVYTMYQRCSSSLEVIISAGWHEDPGANRRHVEYLEVMDFLNDAITSVDSFVTAYNPAAVFFGCPVELSHGSEELINILARLHDSLLPSLQEGFQIISAAGGDDLQKKYPSILSDVSVSLNLLSIRIVDFGWKLLEYCYLSKFEDDLPLPAATKMFPANVEDPAIRGDILVQTFKEIAEVPQHTTTHGIHSKGTYLQNIEKKYRLMGRVESLQSTGWIFVDHEQYQYLAGMMKNPMISSCNELTSSSTSVKADGPQIDVDAVIMESKISQIKDIFPDYGKGFLSACLEVYNHDPEEVIQRILEGTLHEDLQTMVTSLEILPPKSSSPNKNDKGKAKLLESPLPAANVTSDNGKQRPQAISSSSSSSVGRFTRKSRVDEPDHRTLDTRDEKHMEKTAALLSHYEYEDEYDDSFDDLGITVVESGFDETQLLGTSAGTEGERSASNAADPRWNSRKKPQFYVKDGKNYSYKVEGAVAVANQNEASMVTQAQRELIYGLGRGGNIPLGAVKKLEELNREEGNDESDSPEGDGRGNAGNSRGRGRGRRGGGRNHYRKDRAMKKHLTGLGGY</sequence>
<dbReference type="Gene3D" id="1.10.8.10">
    <property type="entry name" value="DNA helicase RuvA subunit, C-terminal domain"/>
    <property type="match status" value="1"/>
</dbReference>
<dbReference type="PANTHER" id="PTHR21494">
    <property type="entry name" value="ACTIVATING SIGNAL COINTEGRATOR 1 COMPLEX SUBUNIT 2 ASC-1 COMPLEX SUBUNIT P100"/>
    <property type="match status" value="1"/>
</dbReference>
<evidence type="ECO:0000313" key="4">
    <source>
        <dbReference type="Proteomes" id="UP001279734"/>
    </source>
</evidence>
<evidence type="ECO:0000313" key="3">
    <source>
        <dbReference type="EMBL" id="GMH16457.1"/>
    </source>
</evidence>
<feature type="region of interest" description="Disordered" evidence="1">
    <location>
        <begin position="1"/>
        <end position="69"/>
    </location>
</feature>
<feature type="compositionally biased region" description="Low complexity" evidence="1">
    <location>
        <begin position="55"/>
        <end position="68"/>
    </location>
</feature>
<accession>A0AAD3STU1</accession>
<dbReference type="AlphaFoldDB" id="A0AAD3STU1"/>
<dbReference type="PROSITE" id="PS51140">
    <property type="entry name" value="CUE"/>
    <property type="match status" value="1"/>
</dbReference>
<feature type="domain" description="CUE" evidence="2">
    <location>
        <begin position="536"/>
        <end position="579"/>
    </location>
</feature>
<dbReference type="InterPro" id="IPR009060">
    <property type="entry name" value="UBA-like_sf"/>
</dbReference>
<feature type="compositionally biased region" description="Basic residues" evidence="1">
    <location>
        <begin position="811"/>
        <end position="834"/>
    </location>
</feature>
<feature type="compositionally biased region" description="Basic and acidic residues" evidence="1">
    <location>
        <begin position="647"/>
        <end position="662"/>
    </location>
</feature>
<name>A0AAD3STU1_NEPGR</name>
<dbReference type="Pfam" id="PF02845">
    <property type="entry name" value="CUE"/>
    <property type="match status" value="1"/>
</dbReference>
<feature type="region of interest" description="Disordered" evidence="1">
    <location>
        <begin position="786"/>
        <end position="840"/>
    </location>
</feature>
<reference evidence="3" key="1">
    <citation type="submission" date="2023-05" db="EMBL/GenBank/DDBJ databases">
        <title>Nepenthes gracilis genome sequencing.</title>
        <authorList>
            <person name="Fukushima K."/>
        </authorList>
    </citation>
    <scope>NUCLEOTIDE SEQUENCE</scope>
    <source>
        <strain evidence="3">SING2019-196</strain>
    </source>
</reference>
<dbReference type="Proteomes" id="UP001279734">
    <property type="component" value="Unassembled WGS sequence"/>
</dbReference>
<dbReference type="SUPFAM" id="SSF46934">
    <property type="entry name" value="UBA-like"/>
    <property type="match status" value="1"/>
</dbReference>
<evidence type="ECO:0000259" key="2">
    <source>
        <dbReference type="PROSITE" id="PS51140"/>
    </source>
</evidence>
<evidence type="ECO:0000256" key="1">
    <source>
        <dbReference type="SAM" id="MobiDB-lite"/>
    </source>
</evidence>
<gene>
    <name evidence="3" type="ORF">Nepgr_018298</name>
</gene>
<comment type="caution">
    <text evidence="3">The sequence shown here is derived from an EMBL/GenBank/DDBJ whole genome shotgun (WGS) entry which is preliminary data.</text>
</comment>
<dbReference type="SMART" id="SM00546">
    <property type="entry name" value="CUE"/>
    <property type="match status" value="1"/>
</dbReference>
<protein>
    <recommendedName>
        <fullName evidence="2">CUE domain-containing protein</fullName>
    </recommendedName>
</protein>
<dbReference type="InterPro" id="IPR041800">
    <property type="entry name" value="ASCC2_CUE"/>
</dbReference>
<dbReference type="InterPro" id="IPR052586">
    <property type="entry name" value="ASCC2"/>
</dbReference>
<organism evidence="3 4">
    <name type="scientific">Nepenthes gracilis</name>
    <name type="common">Slender pitcher plant</name>
    <dbReference type="NCBI Taxonomy" id="150966"/>
    <lineage>
        <taxon>Eukaryota</taxon>
        <taxon>Viridiplantae</taxon>
        <taxon>Streptophyta</taxon>
        <taxon>Embryophyta</taxon>
        <taxon>Tracheophyta</taxon>
        <taxon>Spermatophyta</taxon>
        <taxon>Magnoliopsida</taxon>
        <taxon>eudicotyledons</taxon>
        <taxon>Gunneridae</taxon>
        <taxon>Pentapetalae</taxon>
        <taxon>Caryophyllales</taxon>
        <taxon>Nepenthaceae</taxon>
        <taxon>Nepenthes</taxon>
    </lineage>
</organism>
<dbReference type="InterPro" id="IPR003892">
    <property type="entry name" value="CUE"/>
</dbReference>
<dbReference type="PANTHER" id="PTHR21494:SF0">
    <property type="entry name" value="ACTIVATING SIGNAL COINTEGRATOR 1 COMPLEX SUBUNIT 2"/>
    <property type="match status" value="1"/>
</dbReference>
<dbReference type="EMBL" id="BSYO01000016">
    <property type="protein sequence ID" value="GMH16457.1"/>
    <property type="molecule type" value="Genomic_DNA"/>
</dbReference>
<feature type="region of interest" description="Disordered" evidence="1">
    <location>
        <begin position="590"/>
        <end position="662"/>
    </location>
</feature>
<feature type="compositionally biased region" description="Polar residues" evidence="1">
    <location>
        <begin position="25"/>
        <end position="53"/>
    </location>
</feature>